<feature type="coiled-coil region" evidence="1">
    <location>
        <begin position="1187"/>
        <end position="1239"/>
    </location>
</feature>
<feature type="coiled-coil region" evidence="1">
    <location>
        <begin position="1109"/>
        <end position="1146"/>
    </location>
</feature>
<feature type="coiled-coil region" evidence="1">
    <location>
        <begin position="1336"/>
        <end position="1363"/>
    </location>
</feature>
<evidence type="ECO:0000256" key="1">
    <source>
        <dbReference type="SAM" id="Coils"/>
    </source>
</evidence>
<feature type="compositionally biased region" description="Polar residues" evidence="2">
    <location>
        <begin position="1576"/>
        <end position="1590"/>
    </location>
</feature>
<feature type="region of interest" description="Disordered" evidence="2">
    <location>
        <begin position="1559"/>
        <end position="1590"/>
    </location>
</feature>
<feature type="compositionally biased region" description="Basic and acidic residues" evidence="2">
    <location>
        <begin position="1559"/>
        <end position="1572"/>
    </location>
</feature>
<reference evidence="3" key="1">
    <citation type="submission" date="2021-01" db="EMBL/GenBank/DDBJ databases">
        <authorList>
            <person name="Corre E."/>
            <person name="Pelletier E."/>
            <person name="Niang G."/>
            <person name="Scheremetjew M."/>
            <person name="Finn R."/>
            <person name="Kale V."/>
            <person name="Holt S."/>
            <person name="Cochrane G."/>
            <person name="Meng A."/>
            <person name="Brown T."/>
            <person name="Cohen L."/>
        </authorList>
    </citation>
    <scope>NUCLEOTIDE SEQUENCE</scope>
    <source>
        <strain evidence="3">308</strain>
    </source>
</reference>
<keyword evidence="1" id="KW-0175">Coiled coil</keyword>
<feature type="coiled-coil region" evidence="1">
    <location>
        <begin position="656"/>
        <end position="690"/>
    </location>
</feature>
<organism evidence="3">
    <name type="scientific">Corethron hystrix</name>
    <dbReference type="NCBI Taxonomy" id="216773"/>
    <lineage>
        <taxon>Eukaryota</taxon>
        <taxon>Sar</taxon>
        <taxon>Stramenopiles</taxon>
        <taxon>Ochrophyta</taxon>
        <taxon>Bacillariophyta</taxon>
        <taxon>Coscinodiscophyceae</taxon>
        <taxon>Corethrophycidae</taxon>
        <taxon>Corethrales</taxon>
        <taxon>Corethraceae</taxon>
        <taxon>Corethron</taxon>
    </lineage>
</organism>
<feature type="region of interest" description="Disordered" evidence="2">
    <location>
        <begin position="341"/>
        <end position="366"/>
    </location>
</feature>
<dbReference type="EMBL" id="HBFR01020934">
    <property type="protein sequence ID" value="CAD8887873.1"/>
    <property type="molecule type" value="Transcribed_RNA"/>
</dbReference>
<protein>
    <submittedName>
        <fullName evidence="3">Uncharacterized protein</fullName>
    </submittedName>
</protein>
<evidence type="ECO:0000256" key="2">
    <source>
        <dbReference type="SAM" id="MobiDB-lite"/>
    </source>
</evidence>
<feature type="coiled-coil region" evidence="1">
    <location>
        <begin position="602"/>
        <end position="629"/>
    </location>
</feature>
<feature type="coiled-coil region" evidence="1">
    <location>
        <begin position="969"/>
        <end position="1007"/>
    </location>
</feature>
<feature type="region of interest" description="Disordered" evidence="2">
    <location>
        <begin position="1702"/>
        <end position="1729"/>
    </location>
</feature>
<evidence type="ECO:0000313" key="3">
    <source>
        <dbReference type="EMBL" id="CAD8887873.1"/>
    </source>
</evidence>
<feature type="region of interest" description="Disordered" evidence="2">
    <location>
        <begin position="287"/>
        <end position="306"/>
    </location>
</feature>
<proteinExistence type="predicted"/>
<feature type="coiled-coil region" evidence="1">
    <location>
        <begin position="1034"/>
        <end position="1082"/>
    </location>
</feature>
<feature type="coiled-coil region" evidence="1">
    <location>
        <begin position="514"/>
        <end position="559"/>
    </location>
</feature>
<name>A0A7S1BK72_9STRA</name>
<gene>
    <name evidence="3" type="ORF">CHYS00102_LOCUS15071</name>
</gene>
<sequence length="2023" mass="232779">MDLDKKYLTERLASRGKNINDARADDDNFFNMITSYLAACSGKDNILSSRDDIDISQYHDKVKNFKTALQELKTTNEEMEAIAWLTKTDKKPNTVKKEKRKSTSRVEEMKAIMKRFDEERSISALKNEIKGLNGVNLEEVLHEMEHMVTVISKLKKDKKSLEIVLEKTKNEHFEDTLRQTDELITASAEHKKEKNDLEKKLRDSRNDLDNIKHELNTKTVEFLKVISEHNEERTKIENELKKIKNELEVANGELNTVAGKHLPLSVESKKENIFLKNQLNKIKQDLEKAKQKSKEENQFSKGQLKECKHESERVKEELKKEKYFMETQLQEYKNALEMAREELQEERKSKNSQLKKHESTSTEAEKEFARQKLFLNNKMQKYKNECNAIEDFIDTYLHEGISKTCKDLKFEQSPITNKLNSFIHNFQGIREERDLLHKNLQKLEEQSQKVQYSKKEWSELENILSSVQIPENNSSEVCEGEDSLQSTVLDKTKTLIRDFELIKIENKFVTEGLEMKLKECKDEAQTEFEKVKEEKDFLNRSLQAKLEKYEKDLSVSKKELTLVEDILSGIVPNDVSENIADYAHISVVNKAKLVLRTLVDMLHEKEYQNQSLDTDVKKYREESKLLIEELDGIGIVLSHARVRTEVCESFADLSSSKKAEVLVQQLEEVMKEKEKIVKNKEDLRLSLESKLENHIIESRAAAEKINHLGSILSSACVRTDVSESIADLPISTIAEILVRDLEEAKREKEVAMDEKERIKRSLETDLEKSVKEYRVATEEVSRISEILSGASVFLSQSEVNALFTELKAPEKAKLLVQKLEEAMKIEEKAVHEKGQLELTLRNELEKHINESKIRSEEVNELRKILSHAPLRTKLCKSFLDLPTIGQIKILIEELKDTMREKVKAVYEKEHLQKTLGNELEKYITESKVLTDELSELNKVLTVTPLRKEDCKSVVDLNIVEKAKLLMQELSKIGKEKEDVIKEKEQLKKTLENDLERYLRESILVRKENNEIGQILSGACMQTKAGIAFIDLSSIEKAKTLIHEFKKAVREIEEANNEKKIFKKSLETQSKQYLKELTLAQQEVTEINKILSDVCVQAEMNRTFVDASSVEKAKIMVKELEEAFKEKEKVKNEKNHLQDSLGNKMKQYLNESKFVKGELKKIETILSGACVKTKISKSITDFSSTDKAKILSQKLRETKEEKEEALNEENHFVESFQIHLQNHKRKMHLVNEEMETTKRILTDTCMVEVTDREMKNCSSIDTSFILSKTVELASRSTELVKKLDDMSKKKNNLQKRVDELEGEFKSIELLISSNNDESESGHWEESIPKNTMPMHKINKLKQEYENIANENGNLRQNLDEVNKGICFIRNIILDRDIPIESTVNKEDITAEVVNLTQDLKKNLADIETENNNLHQETNYLKKVIFILKRVSSNVHDSKQMNSFVFHGLEPDQKKLVKTVMNLKRENHEQKTWIDLNSPNFKKESKLGNVLTETNKLLGDISHLKLRRDQLKGMIDDNQDCPIHSMNAELGSNDGSIESKLSHIDLSAEILKVLDNSTLHKDIGPTRQEHKNEPGKQPSRSIKNNNDDYSLTTPEAAFDVQGKLAVNESLYTESDLNLSVEISEREDKAHDTTGEVTTKKNDGKNIEAGKKMILDLDVVGVTKMDVEVSAEMETLKNASAQSPVQHDDTKKCVVVEIPSEKKLSLQNSESQRKYSLETKENLSSKNFQKEDQNRKKKFEKGMLHIHGQKSGNGQLSNVFESGEMEKKESLVPQKRCKSAMVPALSISVPVKASKDNEKKYNSMPGFRMIKKKSEGLKGLLLGRIRMNENSDVKKGVSEFSCLPFNDKNHKINIKKMNNESTIQEKIQESRAEDIFFVHQDSAVKRKDGGNDSVDGEEIADEDCSDSEQQFKNLYELRAFYTTLAQKKEATKICLGSSSNEHNISIEDEETIANIKRLEEIKKFKNGIRKLKQMHRLNDFKQHNLDGTHTPSTSEDEGMERHNNVFIKWFDMWQDSALSACSAQFD</sequence>
<feature type="compositionally biased region" description="Basic and acidic residues" evidence="2">
    <location>
        <begin position="1708"/>
        <end position="1729"/>
    </location>
</feature>
<feature type="coiled-coil region" evidence="1">
    <location>
        <begin position="55"/>
        <end position="82"/>
    </location>
</feature>
<feature type="coiled-coil region" evidence="1">
    <location>
        <begin position="1275"/>
        <end position="1309"/>
    </location>
</feature>
<accession>A0A7S1BK72</accession>
<feature type="coiled-coil region" evidence="1">
    <location>
        <begin position="734"/>
        <end position="779"/>
    </location>
</feature>